<sequence>MQISSNTTGMQAGLTVATDKVGKDYCVIVVKGTFDIPDDAHQAVTLAEQQVGLVYADEHYGDPGETSIKYECDFARFKPKSDIILNATAYAPGGAPVSEMEVSVTVNGTEKKLVVIGDRIWQDGVLGPKPSKPKPFESMPIIYERSFGGSDHTHDHQMHQGSELRNLVGIGYHKNRDPKAARGSALPNIELPGNRIASFTDTPSPAGFGILGRGWQPRVRYAGTYDESWLRNQRPFLPSDFDDQYFQSAPEDQQFDHFRGGEWVQCTGLTPSGRLEFAIPQLHLPVTCVFRDRVEHATCVQDTAIIEPDLRRCIVVSRAVIPIGPRLHALREVFVGPQPKVRTSGKQSYGSLSEMIAAKHGQGG</sequence>
<dbReference type="EMBL" id="CP036264">
    <property type="protein sequence ID" value="QEF98461.1"/>
    <property type="molecule type" value="Genomic_DNA"/>
</dbReference>
<dbReference type="Pfam" id="PF09937">
    <property type="entry name" value="DUF2169"/>
    <property type="match status" value="1"/>
</dbReference>
<dbReference type="AlphaFoldDB" id="A0A5B9MAZ5"/>
<evidence type="ECO:0000259" key="1">
    <source>
        <dbReference type="Pfam" id="PF09937"/>
    </source>
</evidence>
<evidence type="ECO:0000313" key="2">
    <source>
        <dbReference type="EMBL" id="QEF98461.1"/>
    </source>
</evidence>
<name>A0A5B9MAZ5_9BACT</name>
<evidence type="ECO:0000313" key="3">
    <source>
        <dbReference type="Proteomes" id="UP000321353"/>
    </source>
</evidence>
<reference evidence="2 3" key="1">
    <citation type="submission" date="2019-02" db="EMBL/GenBank/DDBJ databases">
        <title>Planctomycetal bacteria perform biofilm scaping via a novel small molecule.</title>
        <authorList>
            <person name="Jeske O."/>
            <person name="Boedeker C."/>
            <person name="Wiegand S."/>
            <person name="Breitling P."/>
            <person name="Kallscheuer N."/>
            <person name="Jogler M."/>
            <person name="Rohde M."/>
            <person name="Petersen J."/>
            <person name="Medema M.H."/>
            <person name="Surup F."/>
            <person name="Jogler C."/>
        </authorList>
    </citation>
    <scope>NUCLEOTIDE SEQUENCE [LARGE SCALE GENOMIC DNA]</scope>
    <source>
        <strain evidence="2 3">Mal15</strain>
    </source>
</reference>
<dbReference type="RefSeq" id="WP_147867986.1">
    <property type="nucleotide sequence ID" value="NZ_CP036264.1"/>
</dbReference>
<organism evidence="2 3">
    <name type="scientific">Stieleria maiorica</name>
    <dbReference type="NCBI Taxonomy" id="2795974"/>
    <lineage>
        <taxon>Bacteria</taxon>
        <taxon>Pseudomonadati</taxon>
        <taxon>Planctomycetota</taxon>
        <taxon>Planctomycetia</taxon>
        <taxon>Pirellulales</taxon>
        <taxon>Pirellulaceae</taxon>
        <taxon>Stieleria</taxon>
    </lineage>
</organism>
<protein>
    <recommendedName>
        <fullName evidence="1">DUF2169 domain-containing protein</fullName>
    </recommendedName>
</protein>
<gene>
    <name evidence="2" type="ORF">Mal15_25130</name>
</gene>
<accession>A0A5B9MAZ5</accession>
<proteinExistence type="predicted"/>
<dbReference type="InterPro" id="IPR018683">
    <property type="entry name" value="DUF2169"/>
</dbReference>
<feature type="domain" description="DUF2169" evidence="1">
    <location>
        <begin position="22"/>
        <end position="318"/>
    </location>
</feature>
<dbReference type="Proteomes" id="UP000321353">
    <property type="component" value="Chromosome"/>
</dbReference>
<keyword evidence="3" id="KW-1185">Reference proteome</keyword>
<dbReference type="KEGG" id="smam:Mal15_25130"/>